<organism evidence="3 4">
    <name type="scientific">Umbelopsis vinacea</name>
    <dbReference type="NCBI Taxonomy" id="44442"/>
    <lineage>
        <taxon>Eukaryota</taxon>
        <taxon>Fungi</taxon>
        <taxon>Fungi incertae sedis</taxon>
        <taxon>Mucoromycota</taxon>
        <taxon>Mucoromycotina</taxon>
        <taxon>Umbelopsidomycetes</taxon>
        <taxon>Umbelopsidales</taxon>
        <taxon>Umbelopsidaceae</taxon>
        <taxon>Umbelopsis</taxon>
    </lineage>
</organism>
<dbReference type="InterPro" id="IPR048781">
    <property type="entry name" value="Sos7_CC"/>
</dbReference>
<sequence>MPGEQVHSSEQFEDFRTLLREINSEEPFTDKLKDESAQKASSISKGLNALDGSNSVIDDHPKSFSMVLDFYKEHFAKLKFNYLEQETKDRFLKSLLKDPSLVIEQADNWELDRQNREEKHKLKDGKLETITLQREITTVGKTLHDGAHLAITDLKHKVEKTESVFTEINEMEAELTKMSEEADKHSKLTVEEAKSIIDQQSDDFQNISNEMEKRRDTISELSWKIENLEHEIEQLEAQKYTAEAYAADAVRMANKRDPTVEDLTKWYLSIVAVCNNLYGLQDIQIISKTEILAIFNVRHPAFPDSNKIFHLNVLLDPASGSVENAESIDQEVEVQDIVDIAKRLERQDSLTYLLQSVGARIRS</sequence>
<keyword evidence="1" id="KW-0175">Coiled coil</keyword>
<dbReference type="AlphaFoldDB" id="A0A8H7QC67"/>
<dbReference type="Pfam" id="PF20882">
    <property type="entry name" value="Sos7"/>
    <property type="match status" value="1"/>
</dbReference>
<evidence type="ECO:0000313" key="4">
    <source>
        <dbReference type="Proteomes" id="UP000612746"/>
    </source>
</evidence>
<dbReference type="GO" id="GO:0000776">
    <property type="term" value="C:kinetochore"/>
    <property type="evidence" value="ECO:0007669"/>
    <property type="project" value="InterPro"/>
</dbReference>
<comment type="caution">
    <text evidence="3">The sequence shown here is derived from an EMBL/GenBank/DDBJ whole genome shotgun (WGS) entry which is preliminary data.</text>
</comment>
<dbReference type="PANTHER" id="PTHR37329">
    <property type="entry name" value="KINETOCHORE PROTEIN SOS7"/>
    <property type="match status" value="1"/>
</dbReference>
<proteinExistence type="predicted"/>
<evidence type="ECO:0000313" key="3">
    <source>
        <dbReference type="EMBL" id="KAG2189229.1"/>
    </source>
</evidence>
<feature type="domain" description="Kinetochore protein Sos7 coiled-coil" evidence="2">
    <location>
        <begin position="73"/>
        <end position="144"/>
    </location>
</feature>
<dbReference type="Proteomes" id="UP000612746">
    <property type="component" value="Unassembled WGS sequence"/>
</dbReference>
<dbReference type="GO" id="GO:0034501">
    <property type="term" value="P:protein localization to kinetochore"/>
    <property type="evidence" value="ECO:0007669"/>
    <property type="project" value="InterPro"/>
</dbReference>
<dbReference type="PANTHER" id="PTHR37329:SF1">
    <property type="entry name" value="KINETOCHORE PROTEIN SOS7"/>
    <property type="match status" value="1"/>
</dbReference>
<dbReference type="OrthoDB" id="18959at2759"/>
<evidence type="ECO:0000259" key="2">
    <source>
        <dbReference type="Pfam" id="PF20882"/>
    </source>
</evidence>
<feature type="coiled-coil region" evidence="1">
    <location>
        <begin position="168"/>
        <end position="245"/>
    </location>
</feature>
<dbReference type="EMBL" id="JAEPRA010000001">
    <property type="protein sequence ID" value="KAG2189229.1"/>
    <property type="molecule type" value="Genomic_DNA"/>
</dbReference>
<dbReference type="GO" id="GO:0051315">
    <property type="term" value="P:attachment of mitotic spindle microtubules to kinetochore"/>
    <property type="evidence" value="ECO:0007669"/>
    <property type="project" value="TreeGrafter"/>
</dbReference>
<evidence type="ECO:0000256" key="1">
    <source>
        <dbReference type="SAM" id="Coils"/>
    </source>
</evidence>
<protein>
    <recommendedName>
        <fullName evidence="2">Kinetochore protein Sos7 coiled-coil domain-containing protein</fullName>
    </recommendedName>
</protein>
<reference evidence="3" key="1">
    <citation type="submission" date="2020-12" db="EMBL/GenBank/DDBJ databases">
        <title>Metabolic potential, ecology and presence of endohyphal bacteria is reflected in genomic diversity of Mucoromycotina.</title>
        <authorList>
            <person name="Muszewska A."/>
            <person name="Okrasinska A."/>
            <person name="Steczkiewicz K."/>
            <person name="Drgas O."/>
            <person name="Orlowska M."/>
            <person name="Perlinska-Lenart U."/>
            <person name="Aleksandrzak-Piekarczyk T."/>
            <person name="Szatraj K."/>
            <person name="Zielenkiewicz U."/>
            <person name="Pilsyk S."/>
            <person name="Malc E."/>
            <person name="Mieczkowski P."/>
            <person name="Kruszewska J.S."/>
            <person name="Biernat P."/>
            <person name="Pawlowska J."/>
        </authorList>
    </citation>
    <scope>NUCLEOTIDE SEQUENCE</scope>
    <source>
        <strain evidence="3">WA0000051536</strain>
    </source>
</reference>
<gene>
    <name evidence="3" type="ORF">INT44_004371</name>
</gene>
<name>A0A8H7QC67_9FUNG</name>
<accession>A0A8H7QC67</accession>
<dbReference type="InterPro" id="IPR037475">
    <property type="entry name" value="Sos7"/>
</dbReference>
<keyword evidence="4" id="KW-1185">Reference proteome</keyword>